<dbReference type="UniPathway" id="UPA00199"/>
<proteinExistence type="inferred from homology"/>
<dbReference type="Proteomes" id="UP000838878">
    <property type="component" value="Chromosome 6"/>
</dbReference>
<dbReference type="InterPro" id="IPR019547">
    <property type="entry name" value="Lipid_desat"/>
</dbReference>
<evidence type="ECO:0000259" key="6">
    <source>
        <dbReference type="Pfam" id="PF10520"/>
    </source>
</evidence>
<evidence type="ECO:0000256" key="4">
    <source>
        <dbReference type="ARBA" id="ARBA00022989"/>
    </source>
</evidence>
<evidence type="ECO:0000256" key="5">
    <source>
        <dbReference type="ARBA" id="ARBA00023136"/>
    </source>
</evidence>
<dbReference type="PANTHER" id="PTHR48177:SF1">
    <property type="entry name" value="PLASMANYLETHANOLAMINE DESATURASE 1"/>
    <property type="match status" value="1"/>
</dbReference>
<dbReference type="OrthoDB" id="5103at2759"/>
<accession>A0A8J9VHY3</accession>
<dbReference type="EMBL" id="OV170226">
    <property type="protein sequence ID" value="CAH0726680.1"/>
    <property type="molecule type" value="Genomic_DNA"/>
</dbReference>
<feature type="domain" description="Lipid desaturase" evidence="6">
    <location>
        <begin position="129"/>
        <end position="320"/>
    </location>
</feature>
<evidence type="ECO:0000256" key="3">
    <source>
        <dbReference type="ARBA" id="ARBA00022692"/>
    </source>
</evidence>
<dbReference type="GO" id="GO:0006631">
    <property type="term" value="P:fatty acid metabolic process"/>
    <property type="evidence" value="ECO:0007669"/>
    <property type="project" value="UniProtKB-UniPathway"/>
</dbReference>
<comment type="similarity">
    <text evidence="2">Belongs to the fatty acid desaturase CarF family.</text>
</comment>
<keyword evidence="3" id="KW-0812">Transmembrane</keyword>
<evidence type="ECO:0000313" key="7">
    <source>
        <dbReference type="EMBL" id="CAH0726680.1"/>
    </source>
</evidence>
<keyword evidence="8" id="KW-1185">Reference proteome</keyword>
<evidence type="ECO:0000256" key="2">
    <source>
        <dbReference type="ARBA" id="ARBA00007620"/>
    </source>
</evidence>
<dbReference type="AlphaFoldDB" id="A0A8J9VHY3"/>
<reference evidence="7" key="1">
    <citation type="submission" date="2021-12" db="EMBL/GenBank/DDBJ databases">
        <authorList>
            <person name="Martin H S."/>
        </authorList>
    </citation>
    <scope>NUCLEOTIDE SEQUENCE</scope>
</reference>
<comment type="subcellular location">
    <subcellularLocation>
        <location evidence="1">Membrane</location>
        <topology evidence="1">Multi-pass membrane protein</topology>
    </subcellularLocation>
</comment>
<feature type="non-terminal residue" evidence="7">
    <location>
        <position position="329"/>
    </location>
</feature>
<protein>
    <recommendedName>
        <fullName evidence="6">Lipid desaturase domain-containing protein</fullName>
    </recommendedName>
</protein>
<gene>
    <name evidence="7" type="ORF">BINO364_LOCUS12113</name>
</gene>
<name>A0A8J9VHY3_9NEOP</name>
<keyword evidence="5" id="KW-0472">Membrane</keyword>
<keyword evidence="4" id="KW-1133">Transmembrane helix</keyword>
<evidence type="ECO:0000313" key="8">
    <source>
        <dbReference type="Proteomes" id="UP000838878"/>
    </source>
</evidence>
<dbReference type="GO" id="GO:0016491">
    <property type="term" value="F:oxidoreductase activity"/>
    <property type="evidence" value="ECO:0007669"/>
    <property type="project" value="TreeGrafter"/>
</dbReference>
<dbReference type="PANTHER" id="PTHR48177">
    <property type="entry name" value="TRANSMEMBRANE PROTEIN 189"/>
    <property type="match status" value="1"/>
</dbReference>
<sequence>MTLQLPIAACAKRDGLSGLGCEQFEYASTMATTLLAPVKTEREILEHSMSEDDPNANIQLRSEVGNQPRWGPQHRGAQELAELYSPGKRIQEGVCVVLCCTLCISAGFLMAKYIRADASLLLAAIAGVLTADFASGVVHWAADTWGAVDLPIIGKSLQLLTEVFRSIYFKNFLRPFREHHIDPTSITRHDFIETNGDNFAITIPVLARIVWQLLTYDSSTIESQFHWIAYWYLCCIFVAMTNQIHKWSHTYFGLPAWVVWLQEWRVVLPRRHHRIHHVAPHETYFCITTGWLNWPLEKLHFWSTLELLIQTLTGCKPRADDLKWAQKRS</sequence>
<organism evidence="7 8">
    <name type="scientific">Brenthis ino</name>
    <name type="common">lesser marbled fritillary</name>
    <dbReference type="NCBI Taxonomy" id="405034"/>
    <lineage>
        <taxon>Eukaryota</taxon>
        <taxon>Metazoa</taxon>
        <taxon>Ecdysozoa</taxon>
        <taxon>Arthropoda</taxon>
        <taxon>Hexapoda</taxon>
        <taxon>Insecta</taxon>
        <taxon>Pterygota</taxon>
        <taxon>Neoptera</taxon>
        <taxon>Endopterygota</taxon>
        <taxon>Lepidoptera</taxon>
        <taxon>Glossata</taxon>
        <taxon>Ditrysia</taxon>
        <taxon>Papilionoidea</taxon>
        <taxon>Nymphalidae</taxon>
        <taxon>Heliconiinae</taxon>
        <taxon>Argynnini</taxon>
        <taxon>Brenthis</taxon>
    </lineage>
</organism>
<dbReference type="GO" id="GO:0016020">
    <property type="term" value="C:membrane"/>
    <property type="evidence" value="ECO:0007669"/>
    <property type="project" value="UniProtKB-SubCell"/>
</dbReference>
<evidence type="ECO:0000256" key="1">
    <source>
        <dbReference type="ARBA" id="ARBA00004141"/>
    </source>
</evidence>
<dbReference type="Pfam" id="PF10520">
    <property type="entry name" value="Lipid_desat"/>
    <property type="match status" value="1"/>
</dbReference>
<dbReference type="InterPro" id="IPR052601">
    <property type="entry name" value="Plasmalogen_desaturase"/>
</dbReference>